<comment type="caution">
    <text evidence="2">Lacks conserved residue(s) required for the propagation of feature annotation.</text>
</comment>
<comment type="caution">
    <text evidence="4">The sequence shown here is derived from an EMBL/GenBank/DDBJ whole genome shotgun (WGS) entry which is preliminary data.</text>
</comment>
<name>A0A061IVH4_TRYRA</name>
<dbReference type="AlphaFoldDB" id="A0A061IVH4"/>
<evidence type="ECO:0000313" key="5">
    <source>
        <dbReference type="Proteomes" id="UP000031737"/>
    </source>
</evidence>
<proteinExistence type="predicted"/>
<dbReference type="Pfam" id="PF09149">
    <property type="entry name" value="DUF1935"/>
    <property type="match status" value="1"/>
</dbReference>
<dbReference type="EMBL" id="AUPL01005649">
    <property type="protein sequence ID" value="ESL06674.1"/>
    <property type="molecule type" value="Genomic_DNA"/>
</dbReference>
<dbReference type="SUPFAM" id="SSF54001">
    <property type="entry name" value="Cysteine proteinases"/>
    <property type="match status" value="1"/>
</dbReference>
<reference evidence="4 5" key="1">
    <citation type="submission" date="2013-07" db="EMBL/GenBank/DDBJ databases">
        <authorList>
            <person name="Stoco P.H."/>
            <person name="Wagner G."/>
            <person name="Gerber A."/>
            <person name="Zaha A."/>
            <person name="Thompson C."/>
            <person name="Bartholomeu D.C."/>
            <person name="Luckemeyer D.D."/>
            <person name="Bahia D."/>
            <person name="Loreto E."/>
            <person name="Prestes E.B."/>
            <person name="Lima F.M."/>
            <person name="Rodrigues-Luiz G."/>
            <person name="Vallejo G.A."/>
            <person name="Filho J.F."/>
            <person name="Monteiro K.M."/>
            <person name="Tyler K.M."/>
            <person name="de Almeida L.G."/>
            <person name="Ortiz M.F."/>
            <person name="Siervo M.A."/>
            <person name="de Moraes M.H."/>
            <person name="Cunha O.L."/>
            <person name="Mendonca-Neto R."/>
            <person name="Silva R."/>
            <person name="Teixeira S.M."/>
            <person name="Murta S.M."/>
            <person name="Sincero T.C."/>
            <person name="Mendes T.A."/>
            <person name="Urmenyi T.P."/>
            <person name="Silva V.G."/>
            <person name="da Rocha W.D."/>
            <person name="Andersson B."/>
            <person name="Romanha A.J."/>
            <person name="Steindel M."/>
            <person name="de Vasconcelos A.T."/>
            <person name="Grisard E.C."/>
        </authorList>
    </citation>
    <scope>NUCLEOTIDE SEQUENCE [LARGE SCALE GENOMIC DNA]</scope>
    <source>
        <strain evidence="4 5">SC58</strain>
    </source>
</reference>
<dbReference type="SMART" id="SM00230">
    <property type="entry name" value="CysPc"/>
    <property type="match status" value="1"/>
</dbReference>
<dbReference type="InterPro" id="IPR038765">
    <property type="entry name" value="Papain-like_cys_pep_sf"/>
</dbReference>
<dbReference type="GO" id="GO:0004198">
    <property type="term" value="F:calcium-dependent cysteine-type endopeptidase activity"/>
    <property type="evidence" value="ECO:0007669"/>
    <property type="project" value="InterPro"/>
</dbReference>
<organism evidence="4 5">
    <name type="scientific">Trypanosoma rangeli SC58</name>
    <dbReference type="NCBI Taxonomy" id="429131"/>
    <lineage>
        <taxon>Eukaryota</taxon>
        <taxon>Discoba</taxon>
        <taxon>Euglenozoa</taxon>
        <taxon>Kinetoplastea</taxon>
        <taxon>Metakinetoplastina</taxon>
        <taxon>Trypanosomatida</taxon>
        <taxon>Trypanosomatidae</taxon>
        <taxon>Trypanosoma</taxon>
        <taxon>Herpetosoma</taxon>
    </lineage>
</organism>
<dbReference type="PANTHER" id="PTHR10183">
    <property type="entry name" value="CALPAIN"/>
    <property type="match status" value="1"/>
</dbReference>
<dbReference type="GO" id="GO:0006508">
    <property type="term" value="P:proteolysis"/>
    <property type="evidence" value="ECO:0007669"/>
    <property type="project" value="InterPro"/>
</dbReference>
<dbReference type="VEuPathDB" id="TriTrypDB:TRSC58_05649"/>
<keyword evidence="5" id="KW-1185">Reference proteome</keyword>
<dbReference type="InterPro" id="IPR001300">
    <property type="entry name" value="Peptidase_C2_calpain_cat"/>
</dbReference>
<dbReference type="Gene3D" id="3.90.70.10">
    <property type="entry name" value="Cysteine proteinases"/>
    <property type="match status" value="1"/>
</dbReference>
<gene>
    <name evidence="4" type="ORF">TRSC58_05649</name>
</gene>
<accession>A0A061IVH4</accession>
<dbReference type="Pfam" id="PF00648">
    <property type="entry name" value="Peptidase_C2"/>
    <property type="match status" value="1"/>
</dbReference>
<dbReference type="OrthoDB" id="268518at2759"/>
<dbReference type="Gene3D" id="2.60.40.1180">
    <property type="entry name" value="Golgi alpha-mannosidase II"/>
    <property type="match status" value="1"/>
</dbReference>
<dbReference type="InterPro" id="IPR036310">
    <property type="entry name" value="Smp-1-like_sf"/>
</dbReference>
<dbReference type="InterPro" id="IPR013780">
    <property type="entry name" value="Glyco_hydro_b"/>
</dbReference>
<feature type="active site" evidence="1">
    <location>
        <position position="455"/>
    </location>
</feature>
<dbReference type="PANTHER" id="PTHR10183:SF423">
    <property type="entry name" value="LEUCINE-RICH REPEAT PROTEIN (LRRP)"/>
    <property type="match status" value="1"/>
</dbReference>
<dbReference type="InterPro" id="IPR022684">
    <property type="entry name" value="Calpain_cysteine_protease"/>
</dbReference>
<evidence type="ECO:0000256" key="1">
    <source>
        <dbReference type="PIRSR" id="PIRSR622684-1"/>
    </source>
</evidence>
<evidence type="ECO:0000256" key="2">
    <source>
        <dbReference type="PROSITE-ProRule" id="PRU00239"/>
    </source>
</evidence>
<dbReference type="SUPFAM" id="SSF101601">
    <property type="entry name" value="Smp-1-like"/>
    <property type="match status" value="1"/>
</dbReference>
<dbReference type="PROSITE" id="PS50203">
    <property type="entry name" value="CALPAIN_CAT"/>
    <property type="match status" value="1"/>
</dbReference>
<feature type="domain" description="Calpain catalytic" evidence="3">
    <location>
        <begin position="201"/>
        <end position="514"/>
    </location>
</feature>
<dbReference type="CDD" id="cd00044">
    <property type="entry name" value="CysPc"/>
    <property type="match status" value="1"/>
</dbReference>
<dbReference type="Gene3D" id="2.60.120.380">
    <property type="match status" value="1"/>
</dbReference>
<protein>
    <submittedName>
        <fullName evidence="4">Calpain cysteine peptidase</fullName>
    </submittedName>
</protein>
<dbReference type="InterPro" id="IPR015232">
    <property type="entry name" value="DUF1935"/>
</dbReference>
<dbReference type="Proteomes" id="UP000031737">
    <property type="component" value="Unassembled WGS sequence"/>
</dbReference>
<evidence type="ECO:0000259" key="3">
    <source>
        <dbReference type="PROSITE" id="PS50203"/>
    </source>
</evidence>
<sequence>MGCGASTTQKPQTVEYYNYNVFDKKEKKKDKTVDEFEERTMKPLPEKTEFEKKFKCGAPTFVSEDITPCFDSGLLYRIVKDDVWAFYNDTRNYEMHVEFAFSRPSLIRALGSTKVKQVKEGGGYIAMAVVYPTETVMYVKGSIAGFKSKIKALPLSEEYLQGRMRSYGRMVELEMNRLRELLEGSPTDDAILAECVRHTSPFIDIHFPPNQDSITRGSNRPMKTAIWARPHMYLSDTYSSLVRTFRNTISPMRVDSGELGDSWLVCAIAALAEYPEMVRNMFHHPRKPELTPEERALGAYRVTLNKHGWWKNIIVDDYLPILGGRVKYAGSRDDPCEMWISILEKAYAKLHGSYANIVVGDPLLALQDLAGYPTTRYDESFASDMQTGDTGLLERLDRYNQSGYYIGLITPVRDVANEEKENLYKEAGLMMGYMYAVRAVRRFTKEEIYLLQICNPWSAAVEWKGDWSANDPKWSEHPHITQVCAPASRESGTFWMSWSDVQRYFDGCGVAFIRSKGVDYRIQGNFVHGVPDFCVQLTVKKAVHIGCMLSQKDHRGTEKAQDEYPPIMLTLSSGRGSLDNMQVECNSNLDVDNPTDQFTFMQSRDVGMLCTLTPERSPYLLVPRVISDEAAVPYTLSLFFDDKLGGSVKAALQALPPDNQVFANFPSFSGKGVPVTATFQVHRPDTGYPLKYTNSELTEGTNVPKENKKLAKEPTAHSITNGTAVHS</sequence>
<evidence type="ECO:0000313" key="4">
    <source>
        <dbReference type="EMBL" id="ESL06674.1"/>
    </source>
</evidence>
<dbReference type="PRINTS" id="PR00704">
    <property type="entry name" value="CALPAIN"/>
</dbReference>